<dbReference type="InterPro" id="IPR002293">
    <property type="entry name" value="AA/rel_permease1"/>
</dbReference>
<feature type="transmembrane region" description="Helical" evidence="6">
    <location>
        <begin position="126"/>
        <end position="150"/>
    </location>
</feature>
<keyword evidence="8" id="KW-1185">Reference proteome</keyword>
<evidence type="ECO:0000313" key="7">
    <source>
        <dbReference type="EMBL" id="KAK3688921.1"/>
    </source>
</evidence>
<name>A0AAE1CCU6_9PEZI</name>
<proteinExistence type="predicted"/>
<evidence type="ECO:0000256" key="3">
    <source>
        <dbReference type="ARBA" id="ARBA00022692"/>
    </source>
</evidence>
<evidence type="ECO:0000256" key="6">
    <source>
        <dbReference type="SAM" id="Phobius"/>
    </source>
</evidence>
<feature type="transmembrane region" description="Helical" evidence="6">
    <location>
        <begin position="81"/>
        <end position="99"/>
    </location>
</feature>
<dbReference type="PANTHER" id="PTHR45649">
    <property type="entry name" value="AMINO-ACID PERMEASE BAT1"/>
    <property type="match status" value="1"/>
</dbReference>
<keyword evidence="2" id="KW-0813">Transport</keyword>
<dbReference type="EMBL" id="JAULSO010000002">
    <property type="protein sequence ID" value="KAK3688921.1"/>
    <property type="molecule type" value="Genomic_DNA"/>
</dbReference>
<dbReference type="PANTHER" id="PTHR45649:SF2">
    <property type="entry name" value="ACID PERMEASE, PUTATIVE-RELATED"/>
    <property type="match status" value="1"/>
</dbReference>
<feature type="transmembrane region" description="Helical" evidence="6">
    <location>
        <begin position="202"/>
        <end position="219"/>
    </location>
</feature>
<organism evidence="7 8">
    <name type="scientific">Podospora appendiculata</name>
    <dbReference type="NCBI Taxonomy" id="314037"/>
    <lineage>
        <taxon>Eukaryota</taxon>
        <taxon>Fungi</taxon>
        <taxon>Dikarya</taxon>
        <taxon>Ascomycota</taxon>
        <taxon>Pezizomycotina</taxon>
        <taxon>Sordariomycetes</taxon>
        <taxon>Sordariomycetidae</taxon>
        <taxon>Sordariales</taxon>
        <taxon>Podosporaceae</taxon>
        <taxon>Podospora</taxon>
    </lineage>
</organism>
<reference evidence="7" key="1">
    <citation type="journal article" date="2023" name="Mol. Phylogenet. Evol.">
        <title>Genome-scale phylogeny and comparative genomics of the fungal order Sordariales.</title>
        <authorList>
            <person name="Hensen N."/>
            <person name="Bonometti L."/>
            <person name="Westerberg I."/>
            <person name="Brannstrom I.O."/>
            <person name="Guillou S."/>
            <person name="Cros-Aarteil S."/>
            <person name="Calhoun S."/>
            <person name="Haridas S."/>
            <person name="Kuo A."/>
            <person name="Mondo S."/>
            <person name="Pangilinan J."/>
            <person name="Riley R."/>
            <person name="LaButti K."/>
            <person name="Andreopoulos B."/>
            <person name="Lipzen A."/>
            <person name="Chen C."/>
            <person name="Yan M."/>
            <person name="Daum C."/>
            <person name="Ng V."/>
            <person name="Clum A."/>
            <person name="Steindorff A."/>
            <person name="Ohm R.A."/>
            <person name="Martin F."/>
            <person name="Silar P."/>
            <person name="Natvig D.O."/>
            <person name="Lalanne C."/>
            <person name="Gautier V."/>
            <person name="Ament-Velasquez S.L."/>
            <person name="Kruys A."/>
            <person name="Hutchinson M.I."/>
            <person name="Powell A.J."/>
            <person name="Barry K."/>
            <person name="Miller A.N."/>
            <person name="Grigoriev I.V."/>
            <person name="Debuchy R."/>
            <person name="Gladieux P."/>
            <person name="Hiltunen Thoren M."/>
            <person name="Johannesson H."/>
        </authorList>
    </citation>
    <scope>NUCLEOTIDE SEQUENCE</scope>
    <source>
        <strain evidence="7">CBS 314.62</strain>
    </source>
</reference>
<evidence type="ECO:0000256" key="2">
    <source>
        <dbReference type="ARBA" id="ARBA00022448"/>
    </source>
</evidence>
<evidence type="ECO:0000256" key="1">
    <source>
        <dbReference type="ARBA" id="ARBA00004141"/>
    </source>
</evidence>
<feature type="transmembrane region" description="Helical" evidence="6">
    <location>
        <begin position="239"/>
        <end position="259"/>
    </location>
</feature>
<keyword evidence="5 6" id="KW-0472">Membrane</keyword>
<comment type="subcellular location">
    <subcellularLocation>
        <location evidence="1">Membrane</location>
        <topology evidence="1">Multi-pass membrane protein</topology>
    </subcellularLocation>
</comment>
<feature type="transmembrane region" description="Helical" evidence="6">
    <location>
        <begin position="280"/>
        <end position="304"/>
    </location>
</feature>
<feature type="transmembrane region" description="Helical" evidence="6">
    <location>
        <begin position="386"/>
        <end position="408"/>
    </location>
</feature>
<dbReference type="Pfam" id="PF13520">
    <property type="entry name" value="AA_permease_2"/>
    <property type="match status" value="1"/>
</dbReference>
<evidence type="ECO:0000256" key="5">
    <source>
        <dbReference type="ARBA" id="ARBA00023136"/>
    </source>
</evidence>
<feature type="transmembrane region" description="Helical" evidence="6">
    <location>
        <begin position="414"/>
        <end position="432"/>
    </location>
</feature>
<dbReference type="GO" id="GO:0022857">
    <property type="term" value="F:transmembrane transporter activity"/>
    <property type="evidence" value="ECO:0007669"/>
    <property type="project" value="InterPro"/>
</dbReference>
<dbReference type="GO" id="GO:0016020">
    <property type="term" value="C:membrane"/>
    <property type="evidence" value="ECO:0007669"/>
    <property type="project" value="UniProtKB-SubCell"/>
</dbReference>
<feature type="transmembrane region" description="Helical" evidence="6">
    <location>
        <begin position="452"/>
        <end position="472"/>
    </location>
</feature>
<evidence type="ECO:0000313" key="8">
    <source>
        <dbReference type="Proteomes" id="UP001270362"/>
    </source>
</evidence>
<keyword evidence="4 6" id="KW-1133">Transmembrane helix</keyword>
<feature type="transmembrane region" description="Helical" evidence="6">
    <location>
        <begin position="330"/>
        <end position="352"/>
    </location>
</feature>
<reference evidence="7" key="2">
    <citation type="submission" date="2023-06" db="EMBL/GenBank/DDBJ databases">
        <authorList>
            <consortium name="Lawrence Berkeley National Laboratory"/>
            <person name="Haridas S."/>
            <person name="Hensen N."/>
            <person name="Bonometti L."/>
            <person name="Westerberg I."/>
            <person name="Brannstrom I.O."/>
            <person name="Guillou S."/>
            <person name="Cros-Aarteil S."/>
            <person name="Calhoun S."/>
            <person name="Kuo A."/>
            <person name="Mondo S."/>
            <person name="Pangilinan J."/>
            <person name="Riley R."/>
            <person name="Labutti K."/>
            <person name="Andreopoulos B."/>
            <person name="Lipzen A."/>
            <person name="Chen C."/>
            <person name="Yanf M."/>
            <person name="Daum C."/>
            <person name="Ng V."/>
            <person name="Clum A."/>
            <person name="Steindorff A."/>
            <person name="Ohm R."/>
            <person name="Martin F."/>
            <person name="Silar P."/>
            <person name="Natvig D."/>
            <person name="Lalanne C."/>
            <person name="Gautier V."/>
            <person name="Ament-Velasquez S.L."/>
            <person name="Kruys A."/>
            <person name="Hutchinson M.I."/>
            <person name="Powell A.J."/>
            <person name="Barry K."/>
            <person name="Miller A.N."/>
            <person name="Grigoriev I.V."/>
            <person name="Debuchy R."/>
            <person name="Gladieux P."/>
            <person name="Thoren M.H."/>
            <person name="Johannesson H."/>
        </authorList>
    </citation>
    <scope>NUCLEOTIDE SEQUENCE</scope>
    <source>
        <strain evidence="7">CBS 314.62</strain>
    </source>
</reference>
<protein>
    <submittedName>
        <fullName evidence="7">GABA permease</fullName>
    </submittedName>
</protein>
<keyword evidence="3 6" id="KW-0812">Transmembrane</keyword>
<comment type="caution">
    <text evidence="7">The sequence shown here is derived from an EMBL/GenBank/DDBJ whole genome shotgun (WGS) entry which is preliminary data.</text>
</comment>
<feature type="transmembrane region" description="Helical" evidence="6">
    <location>
        <begin position="484"/>
        <end position="503"/>
    </location>
</feature>
<dbReference type="AlphaFoldDB" id="A0AAE1CCU6"/>
<evidence type="ECO:0000256" key="4">
    <source>
        <dbReference type="ARBA" id="ARBA00022989"/>
    </source>
</evidence>
<feature type="transmembrane region" description="Helical" evidence="6">
    <location>
        <begin position="44"/>
        <end position="61"/>
    </location>
</feature>
<dbReference type="PIRSF" id="PIRSF006060">
    <property type="entry name" value="AA_transporter"/>
    <property type="match status" value="1"/>
</dbReference>
<dbReference type="Gene3D" id="1.20.1740.10">
    <property type="entry name" value="Amino acid/polyamine transporter I"/>
    <property type="match status" value="1"/>
</dbReference>
<gene>
    <name evidence="7" type="ORF">B0T22DRAFT_528122</name>
</gene>
<accession>A0AAE1CCU6</accession>
<feature type="transmembrane region" description="Helical" evidence="6">
    <location>
        <begin position="170"/>
        <end position="190"/>
    </location>
</feature>
<dbReference type="Proteomes" id="UP001270362">
    <property type="component" value="Unassembled WGS sequence"/>
</dbReference>
<sequence length="519" mass="56396">MLQVKVLGLPRLVTISHVTGNAAGTTLDKGDMWRMGKQQQLRRNFRFVSIVGFTMVLMSTWEAELNANIFGLINGGTGGLIWMYVGTYFGFLCAIISMAEMSSMAPTSGGQYHWVSEFAPASAQKFLSYLVGWLCVLGWQVGNVAVSFLMAGQLQGLVILNHDSYEPQRWHLTMIVIAVMTVCLIFNTALYRQLPILETVALVLHVLGFFAILITLWATGTRTQSASDVFFTFTDGGGWGNTGLSCVVGILSPIFSLLGPDSSVHMAEELRNASKSLPRAMLAGTLVNGAMGFVMIVTFCMLLGDVEQVLATPTGQPFIQVFHNAVQSKAAATAMTSVMIVITACGVINNIATSSRQLWAFARDKGVPFSPWFSAIHPRVNLPINALLFSYVVAILLSLINIGSTIAFNVLSSLGVGALISSYIISVGCMTVKRLRKQPLLPCSFSLGRAGLAINLFSTLFLILIFIMSFFPPSPQPAADTMNWSILVYGTVVLASVTYYLLLGRYRYAGPVYYVRKSA</sequence>